<evidence type="ECO:0008006" key="3">
    <source>
        <dbReference type="Google" id="ProtNLM"/>
    </source>
</evidence>
<sequence>MGLSLWIVPSEQDRQKLRRIMDLRPSNSQAKSETSYPYFEPHITLASMSNISLDKIREAVGKTQLALDIRFQSVEVGQHFFRSAYIAVIPSPELFALHQNVHGTLGIESRTPSFPHISLCYISDEDAANGQRLQYKQALVESGKLRDNSDGTVRLNCGIGGEEDWLSGFIAPEIWITACDGPVEEWKVHDRIPLVLS</sequence>
<reference evidence="1 2" key="1">
    <citation type="submission" date="2024-01" db="EMBL/GenBank/DDBJ databases">
        <title>A draft genome for the cacao thread blight pathogen Marasmiellus scandens.</title>
        <authorList>
            <person name="Baruah I.K."/>
            <person name="Leung J."/>
            <person name="Bukari Y."/>
            <person name="Amoako-Attah I."/>
            <person name="Meinhardt L.W."/>
            <person name="Bailey B.A."/>
            <person name="Cohen S.P."/>
        </authorList>
    </citation>
    <scope>NUCLEOTIDE SEQUENCE [LARGE SCALE GENOMIC DNA]</scope>
    <source>
        <strain evidence="1 2">GH-19</strain>
    </source>
</reference>
<dbReference type="Gene3D" id="3.90.1140.10">
    <property type="entry name" value="Cyclic phosphodiesterase"/>
    <property type="match status" value="1"/>
</dbReference>
<dbReference type="EMBL" id="JBANRG010000004">
    <property type="protein sequence ID" value="KAK7467433.1"/>
    <property type="molecule type" value="Genomic_DNA"/>
</dbReference>
<dbReference type="PANTHER" id="PTHR28141:SF1">
    <property type="entry name" value="2',3'-CYCLIC-NUCLEOTIDE 3'-PHOSPHODIESTERASE"/>
    <property type="match status" value="1"/>
</dbReference>
<protein>
    <recommendedName>
        <fullName evidence="3">2',3'-cyclic-nucleotide 3'-phosphodiesterase</fullName>
    </recommendedName>
</protein>
<name>A0ABR1JYT6_9AGAR</name>
<dbReference type="Proteomes" id="UP001498398">
    <property type="component" value="Unassembled WGS sequence"/>
</dbReference>
<dbReference type="SUPFAM" id="SSF55144">
    <property type="entry name" value="LigT-like"/>
    <property type="match status" value="1"/>
</dbReference>
<organism evidence="1 2">
    <name type="scientific">Marasmiellus scandens</name>
    <dbReference type="NCBI Taxonomy" id="2682957"/>
    <lineage>
        <taxon>Eukaryota</taxon>
        <taxon>Fungi</taxon>
        <taxon>Dikarya</taxon>
        <taxon>Basidiomycota</taxon>
        <taxon>Agaricomycotina</taxon>
        <taxon>Agaricomycetes</taxon>
        <taxon>Agaricomycetidae</taxon>
        <taxon>Agaricales</taxon>
        <taxon>Marasmiineae</taxon>
        <taxon>Omphalotaceae</taxon>
        <taxon>Marasmiellus</taxon>
    </lineage>
</organism>
<dbReference type="InterPro" id="IPR009097">
    <property type="entry name" value="Cyclic_Pdiesterase"/>
</dbReference>
<dbReference type="Pfam" id="PF07823">
    <property type="entry name" value="CPDase"/>
    <property type="match status" value="1"/>
</dbReference>
<keyword evidence="2" id="KW-1185">Reference proteome</keyword>
<accession>A0ABR1JYT6</accession>
<comment type="caution">
    <text evidence="1">The sequence shown here is derived from an EMBL/GenBank/DDBJ whole genome shotgun (WGS) entry which is preliminary data.</text>
</comment>
<dbReference type="InterPro" id="IPR012386">
    <property type="entry name" value="Cyclic-nucl_3Pdiesterase"/>
</dbReference>
<dbReference type="PANTHER" id="PTHR28141">
    <property type="entry name" value="2',3'-CYCLIC-NUCLEOTIDE 3'-PHOSPHODIESTERASE"/>
    <property type="match status" value="1"/>
</dbReference>
<proteinExistence type="predicted"/>
<gene>
    <name evidence="1" type="ORF">VKT23_004487</name>
</gene>
<evidence type="ECO:0000313" key="1">
    <source>
        <dbReference type="EMBL" id="KAK7467433.1"/>
    </source>
</evidence>
<evidence type="ECO:0000313" key="2">
    <source>
        <dbReference type="Proteomes" id="UP001498398"/>
    </source>
</evidence>